<keyword evidence="6" id="KW-0472">Membrane</keyword>
<feature type="domain" description="NlpC/P60" evidence="7">
    <location>
        <begin position="237"/>
        <end position="381"/>
    </location>
</feature>
<dbReference type="EMBL" id="FOYZ01000023">
    <property type="protein sequence ID" value="SFS08085.1"/>
    <property type="molecule type" value="Genomic_DNA"/>
</dbReference>
<feature type="transmembrane region" description="Helical" evidence="6">
    <location>
        <begin position="12"/>
        <end position="32"/>
    </location>
</feature>
<dbReference type="Gene3D" id="3.90.1720.10">
    <property type="entry name" value="endopeptidase domain like (from Nostoc punctiforme)"/>
    <property type="match status" value="1"/>
</dbReference>
<gene>
    <name evidence="8" type="ORF">SAMN05661086_03645</name>
</gene>
<dbReference type="PROSITE" id="PS51935">
    <property type="entry name" value="NLPC_P60"/>
    <property type="match status" value="1"/>
</dbReference>
<evidence type="ECO:0000313" key="8">
    <source>
        <dbReference type="EMBL" id="SFS08085.1"/>
    </source>
</evidence>
<dbReference type="PANTHER" id="PTHR47053">
    <property type="entry name" value="MUREIN DD-ENDOPEPTIDASE MEPH-RELATED"/>
    <property type="match status" value="1"/>
</dbReference>
<dbReference type="PANTHER" id="PTHR47053:SF1">
    <property type="entry name" value="MUREIN DD-ENDOPEPTIDASE MEPH-RELATED"/>
    <property type="match status" value="1"/>
</dbReference>
<evidence type="ECO:0000256" key="2">
    <source>
        <dbReference type="ARBA" id="ARBA00022670"/>
    </source>
</evidence>
<dbReference type="Pfam" id="PF00877">
    <property type="entry name" value="NLPC_P60"/>
    <property type="match status" value="1"/>
</dbReference>
<dbReference type="AlphaFoldDB" id="A0A1I6LXG2"/>
<evidence type="ECO:0000256" key="6">
    <source>
        <dbReference type="SAM" id="Phobius"/>
    </source>
</evidence>
<keyword evidence="4" id="KW-0788">Thiol protease</keyword>
<evidence type="ECO:0000259" key="7">
    <source>
        <dbReference type="PROSITE" id="PS51935"/>
    </source>
</evidence>
<keyword evidence="2" id="KW-0645">Protease</keyword>
<proteinExistence type="inferred from homology"/>
<keyword evidence="3" id="KW-0378">Hydrolase</keyword>
<dbReference type="RefSeq" id="WP_092564255.1">
    <property type="nucleotide sequence ID" value="NZ_FOYZ01000023.1"/>
</dbReference>
<dbReference type="InterPro" id="IPR000064">
    <property type="entry name" value="NLP_P60_dom"/>
</dbReference>
<dbReference type="InterPro" id="IPR038765">
    <property type="entry name" value="Papain-like_cys_pep_sf"/>
</dbReference>
<keyword evidence="9" id="KW-1185">Reference proteome</keyword>
<dbReference type="OrthoDB" id="9812962at2"/>
<dbReference type="STRING" id="37658.SAMN05661086_03645"/>
<dbReference type="InterPro" id="IPR051202">
    <property type="entry name" value="Peptidase_C40"/>
</dbReference>
<reference evidence="8 9" key="1">
    <citation type="submission" date="2016-10" db="EMBL/GenBank/DDBJ databases">
        <authorList>
            <person name="de Groot N.N."/>
        </authorList>
    </citation>
    <scope>NUCLEOTIDE SEQUENCE [LARGE SCALE GENOMIC DNA]</scope>
    <source>
        <strain evidence="8 9">743A</strain>
    </source>
</reference>
<comment type="similarity">
    <text evidence="1">Belongs to the peptidase C40 family.</text>
</comment>
<evidence type="ECO:0000256" key="4">
    <source>
        <dbReference type="ARBA" id="ARBA00022807"/>
    </source>
</evidence>
<dbReference type="GO" id="GO:0008234">
    <property type="term" value="F:cysteine-type peptidase activity"/>
    <property type="evidence" value="ECO:0007669"/>
    <property type="project" value="UniProtKB-KW"/>
</dbReference>
<evidence type="ECO:0000313" key="9">
    <source>
        <dbReference type="Proteomes" id="UP000199659"/>
    </source>
</evidence>
<organism evidence="8 9">
    <name type="scientific">Anaeromicropila populeti</name>
    <dbReference type="NCBI Taxonomy" id="37658"/>
    <lineage>
        <taxon>Bacteria</taxon>
        <taxon>Bacillati</taxon>
        <taxon>Bacillota</taxon>
        <taxon>Clostridia</taxon>
        <taxon>Lachnospirales</taxon>
        <taxon>Lachnospiraceae</taxon>
        <taxon>Anaeromicropila</taxon>
    </lineage>
</organism>
<keyword evidence="6" id="KW-1133">Transmembrane helix</keyword>
<protein>
    <submittedName>
        <fullName evidence="8">NlpC/P60 family protein</fullName>
    </submittedName>
</protein>
<dbReference type="SUPFAM" id="SSF54001">
    <property type="entry name" value="Cysteine proteinases"/>
    <property type="match status" value="1"/>
</dbReference>
<keyword evidence="6" id="KW-0812">Transmembrane</keyword>
<accession>A0A1I6LXG2</accession>
<dbReference type="GO" id="GO:0006508">
    <property type="term" value="P:proteolysis"/>
    <property type="evidence" value="ECO:0007669"/>
    <property type="project" value="UniProtKB-KW"/>
</dbReference>
<feature type="compositionally biased region" description="Acidic residues" evidence="5">
    <location>
        <begin position="104"/>
        <end position="124"/>
    </location>
</feature>
<name>A0A1I6LXG2_9FIRM</name>
<evidence type="ECO:0000256" key="3">
    <source>
        <dbReference type="ARBA" id="ARBA00022801"/>
    </source>
</evidence>
<feature type="region of interest" description="Disordered" evidence="5">
    <location>
        <begin position="102"/>
        <end position="124"/>
    </location>
</feature>
<evidence type="ECO:0000256" key="1">
    <source>
        <dbReference type="ARBA" id="ARBA00007074"/>
    </source>
</evidence>
<sequence>MKKKGGMGWKAALILYFGGFLLVIILMIAVAGGSSTPVEPPATEEKAAEYQYIGSELGVPWDIALLVDAYNAGSGDIENNPLESCLEFCILREDVYEIAKQSTEIEEEEESQVNESESPVEETSIETREFLRTNYYAGKEQILKYIQFSGDIETLDVSQLVAKVQQTAKEKGSDTRDYVTCFTVVSDLKSILEKMEFDEESIENMIQLHESRYIELLYNGADGISGDVELPELTVGNVKRADMALVAVSLINHPYSLGGKYPYEGIPDVAIDCSGFVDWVYIQCFGKGVSSGSLPDGVAMSGTALQFYACSEIGESELKVGDLCFLKDPAMMEAGEINHVGIYIGKINGQTAVIHCAGRAYGTPELPTGRVGISINTSGISNNVNNVTGGTFSPSMKGIHFSYFRRPNFRFLDDIEEENNE</sequence>
<evidence type="ECO:0000256" key="5">
    <source>
        <dbReference type="SAM" id="MobiDB-lite"/>
    </source>
</evidence>
<dbReference type="Proteomes" id="UP000199659">
    <property type="component" value="Unassembled WGS sequence"/>
</dbReference>